<accession>A0ABR3QFX5</accession>
<evidence type="ECO:0000259" key="6">
    <source>
        <dbReference type="Pfam" id="PF21719"/>
    </source>
</evidence>
<dbReference type="Pfam" id="PF17034">
    <property type="entry name" value="zinc_ribbon_16"/>
    <property type="match status" value="1"/>
</dbReference>
<dbReference type="PANTHER" id="PTHR16453:SF9">
    <property type="entry name" value="GATOR COMPLEX PROTEIN MIOS"/>
    <property type="match status" value="1"/>
</dbReference>
<proteinExistence type="inferred from homology"/>
<feature type="domain" description="MIOS-like alpha-solenoid" evidence="6">
    <location>
        <begin position="707"/>
        <end position="837"/>
    </location>
</feature>
<evidence type="ECO:0000313" key="7">
    <source>
        <dbReference type="EMBL" id="KAL1413251.1"/>
    </source>
</evidence>
<dbReference type="RefSeq" id="XP_069213195.1">
    <property type="nucleotide sequence ID" value="XM_069349651.1"/>
</dbReference>
<feature type="region of interest" description="Disordered" evidence="4">
    <location>
        <begin position="501"/>
        <end position="522"/>
    </location>
</feature>
<evidence type="ECO:0008006" key="9">
    <source>
        <dbReference type="Google" id="ProtNLM"/>
    </source>
</evidence>
<sequence>MADPRRSILADPLALTHPRHGGRTHFVVAGQSAPGASGDVKMFEWDPAGESMSMVGCQTDVGGVKAIAWSPLPTHRHLVALGLSTGRTQLSSLSSASLNLTMSGSTTPATQPPLAALLTVKHSRPVTALSFSDRDPYLLAAGYDRHRSDYSLVIWDIADAVAAMPRDSDGEVVYNRPGEKLEVTNPLALRPASGLHSSKTDTTIRHVQQYCPSEAVQSVAWVPKSATEVFASANNKVIRLYDLRAPAAAASAAPAPREPAAASVAGAAISWNTRAVYTITPDPDRPQRLASVEQSPGGGIVRLWDTRRPGVELMNLSLEHDWSGGGASSAIVSLEWMRTPGVPDFGASSLGVGTREGGISIWDIISGPQRADGLDEWTSLGGMRNVVKPKLNLQSFVFAPPTSPAVRDVVFVVKDGTIGAGPVGSAPSIASSARAELAVSASSLFILDPNLPSRTRASTPGTRSPRSRSHSHPQSRDPMTDDRRKNRFQLPPERVSALLAAERARSRDASPVGIGRTRREGLPFEELDGEEEDYGDEVSGPEGFRRTLRHDIAWIMKRRVEEGYGLDNLLLNAAVGTGFPDADRLLGTWEFVDEFIQGTAPDLSIQGNYNLTYQGIWPIWSGQIGGTPSLASSVPGSAAWAALRAQSNSHLGVGQREGGSAGSTPRRDAADLLDPDYTAALAKINAARATSGASSSPGNHRLPHTEKLPQRRMILAVCGENHAYETMAEVNRLVDDDQRTKAACWAFFAGEEGPAVTILMRSDDEKHRLMGATIAGFMTQSRAERGSLFWQEHWRSMVDKVDDPYVRAVLTRIAGEDWDGILYDESLPLLDRIAVAVCNLNDKDLTLFLRNRLNRCIQLGSLQGLALTGFTPAGLDVLQAFVDRNGDVQTAALLSAFFPRSRLSKSQIATIQRWQEAYRDLLDSWMAWVPRCNFDVGVIARRREIGDLADDAVQTVVVCPACNNQLTKQTEEHLLRKNALRGAIKPPSVRTAQCPYCQNSLPRCSVCLVHVRPETDTRGREVQVDTMDTAYVSCQTCRHGGHVAHILAWFEGGLDGEPPHDVCPVAGCECNCASL</sequence>
<evidence type="ECO:0000259" key="5">
    <source>
        <dbReference type="Pfam" id="PF17034"/>
    </source>
</evidence>
<feature type="domain" description="GATOR2 complex protein MIO zinc-ribbon like" evidence="5">
    <location>
        <begin position="989"/>
        <end position="1073"/>
    </location>
</feature>
<dbReference type="Proteomes" id="UP001565368">
    <property type="component" value="Unassembled WGS sequence"/>
</dbReference>
<dbReference type="InterPro" id="IPR049092">
    <property type="entry name" value="MIOS_a-sol"/>
</dbReference>
<feature type="region of interest" description="Disordered" evidence="4">
    <location>
        <begin position="450"/>
        <end position="489"/>
    </location>
</feature>
<dbReference type="SUPFAM" id="SSF50978">
    <property type="entry name" value="WD40 repeat-like"/>
    <property type="match status" value="1"/>
</dbReference>
<dbReference type="InterPro" id="IPR015943">
    <property type="entry name" value="WD40/YVTN_repeat-like_dom_sf"/>
</dbReference>
<evidence type="ECO:0000256" key="2">
    <source>
        <dbReference type="ARBA" id="ARBA00022574"/>
    </source>
</evidence>
<dbReference type="PANTHER" id="PTHR16453">
    <property type="entry name" value="WD40 DOMAIN-CONTAINING PROTEIN MIO FAMILY MEMBER"/>
    <property type="match status" value="1"/>
</dbReference>
<comment type="caution">
    <text evidence="7">The sequence shown here is derived from an EMBL/GenBank/DDBJ whole genome shotgun (WGS) entry which is preliminary data.</text>
</comment>
<keyword evidence="2" id="KW-0853">WD repeat</keyword>
<name>A0ABR3QFX5_9TREE</name>
<evidence type="ECO:0000256" key="1">
    <source>
        <dbReference type="ARBA" id="ARBA00009713"/>
    </source>
</evidence>
<dbReference type="CDD" id="cd16691">
    <property type="entry name" value="mRING-H2-C3H3C2_Mio"/>
    <property type="match status" value="1"/>
</dbReference>
<dbReference type="SMART" id="SM00320">
    <property type="entry name" value="WD40"/>
    <property type="match status" value="2"/>
</dbReference>
<dbReference type="GeneID" id="95982049"/>
<evidence type="ECO:0000256" key="3">
    <source>
        <dbReference type="ARBA" id="ARBA00022737"/>
    </source>
</evidence>
<reference evidence="7 8" key="1">
    <citation type="submission" date="2023-08" db="EMBL/GenBank/DDBJ databases">
        <title>Annotated Genome Sequence of Vanrija albida AlHP1.</title>
        <authorList>
            <person name="Herzog R."/>
        </authorList>
    </citation>
    <scope>NUCLEOTIDE SEQUENCE [LARGE SCALE GENOMIC DNA]</scope>
    <source>
        <strain evidence="7 8">AlHP1</strain>
    </source>
</reference>
<evidence type="ECO:0000313" key="8">
    <source>
        <dbReference type="Proteomes" id="UP001565368"/>
    </source>
</evidence>
<keyword evidence="3" id="KW-0677">Repeat</keyword>
<dbReference type="EMBL" id="JBBXJM010000001">
    <property type="protein sequence ID" value="KAL1413251.1"/>
    <property type="molecule type" value="Genomic_DNA"/>
</dbReference>
<dbReference type="InterPro" id="IPR036322">
    <property type="entry name" value="WD40_repeat_dom_sf"/>
</dbReference>
<gene>
    <name evidence="7" type="ORF">Q8F55_001006</name>
</gene>
<dbReference type="InterPro" id="IPR001680">
    <property type="entry name" value="WD40_rpt"/>
</dbReference>
<dbReference type="InterPro" id="IPR031488">
    <property type="entry name" value="Zn_ribbon_mio"/>
</dbReference>
<comment type="similarity">
    <text evidence="1">Belongs to the WD repeat mio family.</text>
</comment>
<evidence type="ECO:0000256" key="4">
    <source>
        <dbReference type="SAM" id="MobiDB-lite"/>
    </source>
</evidence>
<organism evidence="7 8">
    <name type="scientific">Vanrija albida</name>
    <dbReference type="NCBI Taxonomy" id="181172"/>
    <lineage>
        <taxon>Eukaryota</taxon>
        <taxon>Fungi</taxon>
        <taxon>Dikarya</taxon>
        <taxon>Basidiomycota</taxon>
        <taxon>Agaricomycotina</taxon>
        <taxon>Tremellomycetes</taxon>
        <taxon>Trichosporonales</taxon>
        <taxon>Trichosporonaceae</taxon>
        <taxon>Vanrija</taxon>
    </lineage>
</organism>
<feature type="compositionally biased region" description="Basic and acidic residues" evidence="4">
    <location>
        <begin position="474"/>
        <end position="484"/>
    </location>
</feature>
<feature type="compositionally biased region" description="Low complexity" evidence="4">
    <location>
        <begin position="452"/>
        <end position="464"/>
    </location>
</feature>
<dbReference type="Gene3D" id="2.130.10.10">
    <property type="entry name" value="YVTN repeat-like/Quinoprotein amine dehydrogenase"/>
    <property type="match status" value="2"/>
</dbReference>
<dbReference type="InterPro" id="IPR037593">
    <property type="entry name" value="MIOS/Sea4"/>
</dbReference>
<keyword evidence="8" id="KW-1185">Reference proteome</keyword>
<protein>
    <recommendedName>
        <fullName evidence="9">WD repeat protein mio zinc-ribbon like domain-containing protein</fullName>
    </recommendedName>
</protein>
<dbReference type="Pfam" id="PF21719">
    <property type="entry name" value="MIOS_a-sol"/>
    <property type="match status" value="1"/>
</dbReference>